<evidence type="ECO:0000313" key="2">
    <source>
        <dbReference type="EMBL" id="MTW25963.1"/>
    </source>
</evidence>
<dbReference type="Gene3D" id="2.10.270.10">
    <property type="entry name" value="Cholin Binding"/>
    <property type="match status" value="1"/>
</dbReference>
<reference evidence="2 3" key="1">
    <citation type="submission" date="2019-11" db="EMBL/GenBank/DDBJ databases">
        <title>Growth characteristics of pneumococcus vary with the chemical composition of the capsule and with environmental conditions.</title>
        <authorList>
            <person name="Tothpal A."/>
            <person name="Desobry K."/>
            <person name="Joshi S."/>
            <person name="Wyllie A.L."/>
            <person name="Weinberger D.M."/>
        </authorList>
    </citation>
    <scope>NUCLEOTIDE SEQUENCE [LARGE SCALE GENOMIC DNA]</scope>
    <source>
        <strain evidence="3">pnumococcus23A</strain>
    </source>
</reference>
<evidence type="ECO:0000256" key="1">
    <source>
        <dbReference type="ARBA" id="ARBA00022737"/>
    </source>
</evidence>
<evidence type="ECO:0000313" key="3">
    <source>
        <dbReference type="Proteomes" id="UP000490982"/>
    </source>
</evidence>
<accession>A0A6G2DXI0</accession>
<name>A0A6G2DXI0_STREE</name>
<keyword evidence="1" id="KW-0677">Repeat</keyword>
<gene>
    <name evidence="2" type="ORF">GM537_14405</name>
</gene>
<dbReference type="Pfam" id="PF19085">
    <property type="entry name" value="Choline_bind_2"/>
    <property type="match status" value="1"/>
</dbReference>
<dbReference type="SUPFAM" id="SSF69360">
    <property type="entry name" value="Cell wall binding repeat"/>
    <property type="match status" value="1"/>
</dbReference>
<organism evidence="2 3">
    <name type="scientific">Streptococcus pneumoniae</name>
    <dbReference type="NCBI Taxonomy" id="1313"/>
    <lineage>
        <taxon>Bacteria</taxon>
        <taxon>Bacillati</taxon>
        <taxon>Bacillota</taxon>
        <taxon>Bacilli</taxon>
        <taxon>Lactobacillales</taxon>
        <taxon>Streptococcaceae</taxon>
        <taxon>Streptococcus</taxon>
    </lineage>
</organism>
<feature type="non-terminal residue" evidence="2">
    <location>
        <position position="78"/>
    </location>
</feature>
<dbReference type="InterPro" id="IPR018337">
    <property type="entry name" value="Cell_wall/Cho-bd_repeat"/>
</dbReference>
<feature type="non-terminal residue" evidence="2">
    <location>
        <position position="1"/>
    </location>
</feature>
<sequence length="78" mass="9245">SGGYMDKSELIYDNNYQSYYYLTAEGSYARNAWSGSYYFKSDGKMAKSEWIYDSSYQSYYYLTSEGSYARNTWVGDYY</sequence>
<dbReference type="Proteomes" id="UP000490982">
    <property type="component" value="Unassembled WGS sequence"/>
</dbReference>
<protein>
    <submittedName>
        <fullName evidence="2">Endo-beta-N-acetylglucosaminidase</fullName>
    </submittedName>
</protein>
<dbReference type="EMBL" id="WNHS01000983">
    <property type="protein sequence ID" value="MTW25963.1"/>
    <property type="molecule type" value="Genomic_DNA"/>
</dbReference>
<dbReference type="AlphaFoldDB" id="A0A6G2DXI0"/>
<comment type="caution">
    <text evidence="2">The sequence shown here is derived from an EMBL/GenBank/DDBJ whole genome shotgun (WGS) entry which is preliminary data.</text>
</comment>
<proteinExistence type="predicted"/>